<dbReference type="Proteomes" id="UP000034681">
    <property type="component" value="Unassembled WGS sequence"/>
</dbReference>
<feature type="compositionally biased region" description="Polar residues" evidence="1">
    <location>
        <begin position="1"/>
        <end position="15"/>
    </location>
</feature>
<comment type="caution">
    <text evidence="2">The sequence shown here is derived from an EMBL/GenBank/DDBJ whole genome shotgun (WGS) entry which is preliminary data.</text>
</comment>
<accession>A0A0M2PUP1</accession>
<evidence type="ECO:0000313" key="3">
    <source>
        <dbReference type="Proteomes" id="UP000034681"/>
    </source>
</evidence>
<dbReference type="OrthoDB" id="514905at2"/>
<dbReference type="EMBL" id="AJTX02000009">
    <property type="protein sequence ID" value="KKI98373.1"/>
    <property type="molecule type" value="Genomic_DNA"/>
</dbReference>
<dbReference type="AlphaFoldDB" id="A0A0M2PUP1"/>
<evidence type="ECO:0008006" key="4">
    <source>
        <dbReference type="Google" id="ProtNLM"/>
    </source>
</evidence>
<name>A0A0M2PUP1_PROHO</name>
<feature type="region of interest" description="Disordered" evidence="1">
    <location>
        <begin position="1"/>
        <end position="25"/>
    </location>
</feature>
<sequence>MHHQATHSNPTSGQIQPDPRSRNLKPHVLAQPIPLLTTILSLVLGTEVQASVALNASLGQPSQTVAAAGINPDAMDPAMDPARVNPAMVNPVRHLSPGLVAQGPIALPPCYIAVHQVGVYQEPNRLSPAHGILRPGDRLLVGSGSTYGWLRITAPWVGWLEASAVQPGDPQRCTQALPQSPGPVMPPGTIIPGSPVVSQPSAGLGSTAPLCQVIDPAGLPIRNQPILHDRTLLSILPPGLQPVQFSDRQFTETDPTEQRHWVYVTAPQTGWVLAKIQRPNQPQQLFIRGTTCTLP</sequence>
<reference evidence="2" key="1">
    <citation type="submission" date="2012-04" db="EMBL/GenBank/DDBJ databases">
        <authorList>
            <person name="Borisov I.G."/>
            <person name="Ivanikova N.V."/>
            <person name="Pinevich A.V."/>
        </authorList>
    </citation>
    <scope>NUCLEOTIDE SEQUENCE</scope>
    <source>
        <strain evidence="2">CALU 1027</strain>
    </source>
</reference>
<proteinExistence type="predicted"/>
<keyword evidence="3" id="KW-1185">Reference proteome</keyword>
<gene>
    <name evidence="2" type="ORF">PROH_19685</name>
</gene>
<protein>
    <recommendedName>
        <fullName evidence="4">SH3b domain-containing protein</fullName>
    </recommendedName>
</protein>
<evidence type="ECO:0000313" key="2">
    <source>
        <dbReference type="EMBL" id="KKI98373.1"/>
    </source>
</evidence>
<evidence type="ECO:0000256" key="1">
    <source>
        <dbReference type="SAM" id="MobiDB-lite"/>
    </source>
</evidence>
<dbReference type="RefSeq" id="WP_017711969.1">
    <property type="nucleotide sequence ID" value="NZ_KB235935.1"/>
</dbReference>
<organism evidence="2 3">
    <name type="scientific">Prochlorothrix hollandica PCC 9006 = CALU 1027</name>
    <dbReference type="NCBI Taxonomy" id="317619"/>
    <lineage>
        <taxon>Bacteria</taxon>
        <taxon>Bacillati</taxon>
        <taxon>Cyanobacteriota</taxon>
        <taxon>Cyanophyceae</taxon>
        <taxon>Prochlorotrichales</taxon>
        <taxon>Prochlorotrichaceae</taxon>
        <taxon>Prochlorothrix</taxon>
    </lineage>
</organism>